<protein>
    <submittedName>
        <fullName evidence="1">Uncharacterized protein</fullName>
    </submittedName>
</protein>
<dbReference type="AlphaFoldDB" id="A0A4Y8L228"/>
<reference evidence="1 2" key="1">
    <citation type="submission" date="2019-03" db="EMBL/GenBank/DDBJ databases">
        <title>San Antonio Military Medical Center submission to MRSN (WRAIR), pending publication.</title>
        <authorList>
            <person name="Blyth D.M."/>
            <person name="Mccarthy S.L."/>
            <person name="Schall S.E."/>
            <person name="Stam J.A."/>
            <person name="Ong A.C."/>
            <person name="Mcgann P.T."/>
        </authorList>
    </citation>
    <scope>NUCLEOTIDE SEQUENCE [LARGE SCALE GENOMIC DNA]</scope>
    <source>
        <strain evidence="1 2">MRSN571793</strain>
    </source>
</reference>
<accession>A0A4Y8L228</accession>
<evidence type="ECO:0000313" key="1">
    <source>
        <dbReference type="EMBL" id="TFD96709.1"/>
    </source>
</evidence>
<dbReference type="Gene3D" id="1.10.3790.10">
    <property type="entry name" value="NinB"/>
    <property type="match status" value="1"/>
</dbReference>
<sequence>MKYDFTKEEDHKRALTRLDHLISKKSKSVEITEKRTEPQNSYLHLILGWFALEYSETMQYVKDKYFKELCSPDIFIRHKDDKYMGKQKIIRSSADITTSEMSTAIDRFRSWSSKEAGIYLPEANEDKFLKHIQEEMNRQRQWL</sequence>
<gene>
    <name evidence="1" type="ORF">E2605_07770</name>
</gene>
<dbReference type="Proteomes" id="UP000297861">
    <property type="component" value="Unassembled WGS sequence"/>
</dbReference>
<dbReference type="RefSeq" id="WP_134436032.1">
    <property type="nucleotide sequence ID" value="NZ_JBEBQM010000121.1"/>
</dbReference>
<keyword evidence="2" id="KW-1185">Reference proteome</keyword>
<dbReference type="EMBL" id="SOML01000004">
    <property type="protein sequence ID" value="TFD96709.1"/>
    <property type="molecule type" value="Genomic_DNA"/>
</dbReference>
<organism evidence="1 2">
    <name type="scientific">Dysgonomonas capnocytophagoides</name>
    <dbReference type="NCBI Taxonomy" id="45254"/>
    <lineage>
        <taxon>Bacteria</taxon>
        <taxon>Pseudomonadati</taxon>
        <taxon>Bacteroidota</taxon>
        <taxon>Bacteroidia</taxon>
        <taxon>Bacteroidales</taxon>
        <taxon>Dysgonomonadaceae</taxon>
        <taxon>Dysgonomonas</taxon>
    </lineage>
</organism>
<comment type="caution">
    <text evidence="1">The sequence shown here is derived from an EMBL/GenBank/DDBJ whole genome shotgun (WGS) entry which is preliminary data.</text>
</comment>
<dbReference type="OrthoDB" id="1071220at2"/>
<dbReference type="InterPro" id="IPR036619">
    <property type="entry name" value="NinB_sf"/>
</dbReference>
<proteinExistence type="predicted"/>
<evidence type="ECO:0000313" key="2">
    <source>
        <dbReference type="Proteomes" id="UP000297861"/>
    </source>
</evidence>
<name>A0A4Y8L228_9BACT</name>
<dbReference type="SUPFAM" id="SSF103370">
    <property type="entry name" value="NinB"/>
    <property type="match status" value="1"/>
</dbReference>